<dbReference type="PROSITE" id="PS50929">
    <property type="entry name" value="ABC_TM1F"/>
    <property type="match status" value="1"/>
</dbReference>
<evidence type="ECO:0000256" key="3">
    <source>
        <dbReference type="ARBA" id="ARBA00022741"/>
    </source>
</evidence>
<dbReference type="PROSITE" id="PS00211">
    <property type="entry name" value="ABC_TRANSPORTER_1"/>
    <property type="match status" value="1"/>
</dbReference>
<dbReference type="NCBIfam" id="TIGR02868">
    <property type="entry name" value="CydC"/>
    <property type="match status" value="1"/>
</dbReference>
<organism evidence="10 11">
    <name type="scientific">Caldovatus aquaticus</name>
    <dbReference type="NCBI Taxonomy" id="2865671"/>
    <lineage>
        <taxon>Bacteria</taxon>
        <taxon>Pseudomonadati</taxon>
        <taxon>Pseudomonadota</taxon>
        <taxon>Alphaproteobacteria</taxon>
        <taxon>Acetobacterales</taxon>
        <taxon>Roseomonadaceae</taxon>
        <taxon>Caldovatus</taxon>
    </lineage>
</organism>
<dbReference type="EMBL" id="JAHZUY010000017">
    <property type="protein sequence ID" value="MBW8269543.1"/>
    <property type="molecule type" value="Genomic_DNA"/>
</dbReference>
<proteinExistence type="predicted"/>
<evidence type="ECO:0000256" key="4">
    <source>
        <dbReference type="ARBA" id="ARBA00022840"/>
    </source>
</evidence>
<evidence type="ECO:0000256" key="5">
    <source>
        <dbReference type="ARBA" id="ARBA00022989"/>
    </source>
</evidence>
<feature type="transmembrane region" description="Helical" evidence="7">
    <location>
        <begin position="256"/>
        <end position="279"/>
    </location>
</feature>
<feature type="transmembrane region" description="Helical" evidence="7">
    <location>
        <begin position="285"/>
        <end position="305"/>
    </location>
</feature>
<evidence type="ECO:0000256" key="6">
    <source>
        <dbReference type="ARBA" id="ARBA00023136"/>
    </source>
</evidence>
<keyword evidence="2 7" id="KW-0812">Transmembrane</keyword>
<name>A0ABS7F216_9PROT</name>
<dbReference type="PROSITE" id="PS50893">
    <property type="entry name" value="ABC_TRANSPORTER_2"/>
    <property type="match status" value="1"/>
</dbReference>
<dbReference type="InterPro" id="IPR017871">
    <property type="entry name" value="ABC_transporter-like_CS"/>
</dbReference>
<feature type="transmembrane region" description="Helical" evidence="7">
    <location>
        <begin position="174"/>
        <end position="193"/>
    </location>
</feature>
<evidence type="ECO:0000259" key="8">
    <source>
        <dbReference type="PROSITE" id="PS50893"/>
    </source>
</evidence>
<feature type="domain" description="ABC transmembrane type-1" evidence="9">
    <location>
        <begin position="35"/>
        <end position="314"/>
    </location>
</feature>
<accession>A0ABS7F216</accession>
<keyword evidence="11" id="KW-1185">Reference proteome</keyword>
<dbReference type="PANTHER" id="PTHR24221">
    <property type="entry name" value="ATP-BINDING CASSETTE SUB-FAMILY B"/>
    <property type="match status" value="1"/>
</dbReference>
<dbReference type="InterPro" id="IPR027417">
    <property type="entry name" value="P-loop_NTPase"/>
</dbReference>
<gene>
    <name evidence="10" type="primary">cydC</name>
    <name evidence="10" type="ORF">K1J50_08595</name>
</gene>
<dbReference type="InterPro" id="IPR003439">
    <property type="entry name" value="ABC_transporter-like_ATP-bd"/>
</dbReference>
<evidence type="ECO:0000256" key="7">
    <source>
        <dbReference type="SAM" id="Phobius"/>
    </source>
</evidence>
<dbReference type="Proteomes" id="UP001519924">
    <property type="component" value="Unassembled WGS sequence"/>
</dbReference>
<dbReference type="Pfam" id="PF00005">
    <property type="entry name" value="ABC_tran"/>
    <property type="match status" value="1"/>
</dbReference>
<evidence type="ECO:0000256" key="2">
    <source>
        <dbReference type="ARBA" id="ARBA00022692"/>
    </source>
</evidence>
<keyword evidence="5 7" id="KW-1133">Transmembrane helix</keyword>
<protein>
    <submittedName>
        <fullName evidence="10">Thiol reductant ABC exporter subunit CydC</fullName>
    </submittedName>
</protein>
<keyword evidence="6 7" id="KW-0472">Membrane</keyword>
<evidence type="ECO:0000259" key="9">
    <source>
        <dbReference type="PROSITE" id="PS50929"/>
    </source>
</evidence>
<keyword evidence="3" id="KW-0547">Nucleotide-binding</keyword>
<dbReference type="Gene3D" id="1.20.1560.10">
    <property type="entry name" value="ABC transporter type 1, transmembrane domain"/>
    <property type="match status" value="1"/>
</dbReference>
<dbReference type="SUPFAM" id="SSF52540">
    <property type="entry name" value="P-loop containing nucleoside triphosphate hydrolases"/>
    <property type="match status" value="1"/>
</dbReference>
<evidence type="ECO:0000313" key="10">
    <source>
        <dbReference type="EMBL" id="MBW8269543.1"/>
    </source>
</evidence>
<dbReference type="InterPro" id="IPR036640">
    <property type="entry name" value="ABC1_TM_sf"/>
</dbReference>
<reference evidence="10 11" key="1">
    <citation type="submission" date="2021-08" db="EMBL/GenBank/DDBJ databases">
        <title>Caldovatus sediminis gen. nov., sp. nov., a moderately thermophilic bacterium isolated from a hot spring.</title>
        <authorList>
            <person name="Hu C.-J."/>
            <person name="Li W.-J."/>
            <person name="Xian W.-D."/>
        </authorList>
    </citation>
    <scope>NUCLEOTIDE SEQUENCE [LARGE SCALE GENOMIC DNA]</scope>
    <source>
        <strain evidence="10 11">SYSU G05006</strain>
    </source>
</reference>
<dbReference type="InterPro" id="IPR011527">
    <property type="entry name" value="ABC1_TM_dom"/>
</dbReference>
<feature type="transmembrane region" description="Helical" evidence="7">
    <location>
        <begin position="145"/>
        <end position="168"/>
    </location>
</feature>
<dbReference type="InterPro" id="IPR039421">
    <property type="entry name" value="Type_1_exporter"/>
</dbReference>
<dbReference type="Gene3D" id="3.40.50.300">
    <property type="entry name" value="P-loop containing nucleotide triphosphate hydrolases"/>
    <property type="match status" value="1"/>
</dbReference>
<sequence>MTAMRRDLTRVLAELWRGHALRLGAGAAAAAAVALLGLALLALAGLGVAGTARAGGAAAPAGLAAAGLVSGLAALALLRPLVLLRPLARYAERLVSHAATFRALADTRLWFFRRLAERLPAGLGLRRAGDLLGRLVADVEALDGLYLRALVPGAAALAAVLAIGLLLGAVAPGLAAWVALPLAFALLAPLALAPGAARAAEAAAAAQGGLRAAVVDPLTGLEDTLAANAEERAARRVAEAGAELAAAQRRLAARGAWGGALGGLLTQAAMLGALAWGLAAGPAGVAPALLGLFLAVAAAETLGLMPRAGAALAAAAAAARRLFQAADQPPPVAEPAAPPALLPRGHAIRIRGLRFAWTPDRPPVFDGLDLDVPEGARVAILGPSGSGKSTLAALLLKLAAPQAGSIALGGAALDTLPAALVRSRIACLTQDARLFDDTIAANLRLAAPEADDAALWRALEAARIAELVRALPKGLATRCGEAGARFSGGQARRLALARALLSPAPVLILDEPAAGLDAATERDFLATLDSATAGRSVILIVHRLIGVERPTRILRLIGGRAIPATG</sequence>
<dbReference type="SUPFAM" id="SSF90123">
    <property type="entry name" value="ABC transporter transmembrane region"/>
    <property type="match status" value="1"/>
</dbReference>
<dbReference type="SMART" id="SM00382">
    <property type="entry name" value="AAA"/>
    <property type="match status" value="1"/>
</dbReference>
<evidence type="ECO:0000256" key="1">
    <source>
        <dbReference type="ARBA" id="ARBA00004651"/>
    </source>
</evidence>
<comment type="subcellular location">
    <subcellularLocation>
        <location evidence="1">Cell membrane</location>
        <topology evidence="1">Multi-pass membrane protein</topology>
    </subcellularLocation>
</comment>
<feature type="transmembrane region" description="Helical" evidence="7">
    <location>
        <begin position="64"/>
        <end position="84"/>
    </location>
</feature>
<keyword evidence="4" id="KW-0067">ATP-binding</keyword>
<comment type="caution">
    <text evidence="10">The sequence shown here is derived from an EMBL/GenBank/DDBJ whole genome shotgun (WGS) entry which is preliminary data.</text>
</comment>
<dbReference type="InterPro" id="IPR014223">
    <property type="entry name" value="ABC_CydC/D"/>
</dbReference>
<feature type="domain" description="ABC transporter" evidence="8">
    <location>
        <begin position="348"/>
        <end position="564"/>
    </location>
</feature>
<evidence type="ECO:0000313" key="11">
    <source>
        <dbReference type="Proteomes" id="UP001519924"/>
    </source>
</evidence>
<dbReference type="PANTHER" id="PTHR24221:SF654">
    <property type="entry name" value="ATP-BINDING CASSETTE SUB-FAMILY B MEMBER 6"/>
    <property type="match status" value="1"/>
</dbReference>
<dbReference type="InterPro" id="IPR003593">
    <property type="entry name" value="AAA+_ATPase"/>
</dbReference>